<evidence type="ECO:0008006" key="4">
    <source>
        <dbReference type="Google" id="ProtNLM"/>
    </source>
</evidence>
<dbReference type="OrthoDB" id="4514748at2759"/>
<organism evidence="2 3">
    <name type="scientific">Aspergillus leporis</name>
    <dbReference type="NCBI Taxonomy" id="41062"/>
    <lineage>
        <taxon>Eukaryota</taxon>
        <taxon>Fungi</taxon>
        <taxon>Dikarya</taxon>
        <taxon>Ascomycota</taxon>
        <taxon>Pezizomycotina</taxon>
        <taxon>Eurotiomycetes</taxon>
        <taxon>Eurotiomycetidae</taxon>
        <taxon>Eurotiales</taxon>
        <taxon>Aspergillaceae</taxon>
        <taxon>Aspergillus</taxon>
        <taxon>Aspergillus subgen. Circumdati</taxon>
    </lineage>
</organism>
<keyword evidence="3" id="KW-1185">Reference proteome</keyword>
<feature type="region of interest" description="Disordered" evidence="1">
    <location>
        <begin position="147"/>
        <end position="177"/>
    </location>
</feature>
<dbReference type="AlphaFoldDB" id="A0A5N5WPM3"/>
<evidence type="ECO:0000313" key="2">
    <source>
        <dbReference type="EMBL" id="KAB8070481.1"/>
    </source>
</evidence>
<dbReference type="Proteomes" id="UP000326565">
    <property type="component" value="Unassembled WGS sequence"/>
</dbReference>
<feature type="compositionally biased region" description="Low complexity" evidence="1">
    <location>
        <begin position="165"/>
        <end position="177"/>
    </location>
</feature>
<reference evidence="2 3" key="1">
    <citation type="submission" date="2019-04" db="EMBL/GenBank/DDBJ databases">
        <title>Friends and foes A comparative genomics study of 23 Aspergillus species from section Flavi.</title>
        <authorList>
            <consortium name="DOE Joint Genome Institute"/>
            <person name="Kjaerbolling I."/>
            <person name="Vesth T."/>
            <person name="Frisvad J.C."/>
            <person name="Nybo J.L."/>
            <person name="Theobald S."/>
            <person name="Kildgaard S."/>
            <person name="Isbrandt T."/>
            <person name="Kuo A."/>
            <person name="Sato A."/>
            <person name="Lyhne E.K."/>
            <person name="Kogle M.E."/>
            <person name="Wiebenga A."/>
            <person name="Kun R.S."/>
            <person name="Lubbers R.J."/>
            <person name="Makela M.R."/>
            <person name="Barry K."/>
            <person name="Chovatia M."/>
            <person name="Clum A."/>
            <person name="Daum C."/>
            <person name="Haridas S."/>
            <person name="He G."/>
            <person name="LaButti K."/>
            <person name="Lipzen A."/>
            <person name="Mondo S."/>
            <person name="Riley R."/>
            <person name="Salamov A."/>
            <person name="Simmons B.A."/>
            <person name="Magnuson J.K."/>
            <person name="Henrissat B."/>
            <person name="Mortensen U.H."/>
            <person name="Larsen T.O."/>
            <person name="Devries R.P."/>
            <person name="Grigoriev I.V."/>
            <person name="Machida M."/>
            <person name="Baker S.E."/>
            <person name="Andersen M.R."/>
        </authorList>
    </citation>
    <scope>NUCLEOTIDE SEQUENCE [LARGE SCALE GENOMIC DNA]</scope>
    <source>
        <strain evidence="2 3">CBS 151.66</strain>
    </source>
</reference>
<evidence type="ECO:0000256" key="1">
    <source>
        <dbReference type="SAM" id="MobiDB-lite"/>
    </source>
</evidence>
<feature type="region of interest" description="Disordered" evidence="1">
    <location>
        <begin position="65"/>
        <end position="97"/>
    </location>
</feature>
<proteinExistence type="predicted"/>
<accession>A0A5N5WPM3</accession>
<gene>
    <name evidence="2" type="ORF">BDV29DRAFT_160428</name>
</gene>
<dbReference type="EMBL" id="ML732301">
    <property type="protein sequence ID" value="KAB8070481.1"/>
    <property type="molecule type" value="Genomic_DNA"/>
</dbReference>
<evidence type="ECO:0000313" key="3">
    <source>
        <dbReference type="Proteomes" id="UP000326565"/>
    </source>
</evidence>
<sequence length="177" mass="20414">MPTEASMLARRHRKNARSRFKRRCHHLFEQCDEFGKLFTSKVYLLVQSPEGEFSIYNNCDDGWPPSQNTNSGISEQQTSQSLDELKAQQQKTQNNTRAKISKFEKRKDRLLMYANDFANQLQARVYLAIQCQSGYAIVYNSSSSRRWPPSKRQVKDLCPSAKWVGPGDFDGSPDPDR</sequence>
<protein>
    <recommendedName>
        <fullName evidence="4">MADS-box domain-containing protein</fullName>
    </recommendedName>
</protein>
<name>A0A5N5WPM3_9EURO</name>